<feature type="domain" description="PurM-like N-terminal" evidence="3">
    <location>
        <begin position="29"/>
        <end position="136"/>
    </location>
</feature>
<dbReference type="EMBL" id="VBRY01000004">
    <property type="protein sequence ID" value="TLS67988.1"/>
    <property type="molecule type" value="Genomic_DNA"/>
</dbReference>
<dbReference type="Proteomes" id="UP000306585">
    <property type="component" value="Unassembled WGS sequence"/>
</dbReference>
<keyword evidence="2" id="KW-0460">Magnesium</keyword>
<dbReference type="Gene3D" id="3.30.1330.10">
    <property type="entry name" value="PurM-like, N-terminal domain"/>
    <property type="match status" value="1"/>
</dbReference>
<comment type="caution">
    <text evidence="5">The sequence shown here is derived from an EMBL/GenBank/DDBJ whole genome shotgun (WGS) entry which is preliminary data.</text>
</comment>
<gene>
    <name evidence="2 5" type="primary">thiL</name>
    <name evidence="5" type="ORF">FEF65_05970</name>
</gene>
<dbReference type="PANTHER" id="PTHR30270">
    <property type="entry name" value="THIAMINE-MONOPHOSPHATE KINASE"/>
    <property type="match status" value="1"/>
</dbReference>
<dbReference type="Pfam" id="PF02769">
    <property type="entry name" value="AIRS_C"/>
    <property type="match status" value="1"/>
</dbReference>
<feature type="binding site" evidence="2">
    <location>
        <begin position="120"/>
        <end position="121"/>
    </location>
    <ligand>
        <name>ATP</name>
        <dbReference type="ChEBI" id="CHEBI:30616"/>
    </ligand>
</feature>
<name>A0A5R9GQX4_9PROT</name>
<feature type="binding site" evidence="2">
    <location>
        <position position="31"/>
    </location>
    <ligand>
        <name>Mg(2+)</name>
        <dbReference type="ChEBI" id="CHEBI:18420"/>
        <label>4</label>
    </ligand>
</feature>
<evidence type="ECO:0000259" key="3">
    <source>
        <dbReference type="Pfam" id="PF00586"/>
    </source>
</evidence>
<feature type="binding site" evidence="2">
    <location>
        <position position="76"/>
    </location>
    <ligand>
        <name>Mg(2+)</name>
        <dbReference type="ChEBI" id="CHEBI:18420"/>
        <label>2</label>
    </ligand>
</feature>
<dbReference type="NCBIfam" id="TIGR01379">
    <property type="entry name" value="thiL"/>
    <property type="match status" value="1"/>
</dbReference>
<keyword evidence="6" id="KW-1185">Reference proteome</keyword>
<dbReference type="PIRSF" id="PIRSF005303">
    <property type="entry name" value="Thiam_monoph_kin"/>
    <property type="match status" value="1"/>
</dbReference>
<evidence type="ECO:0000313" key="6">
    <source>
        <dbReference type="Proteomes" id="UP000306585"/>
    </source>
</evidence>
<feature type="binding site" evidence="2">
    <location>
        <position position="210"/>
    </location>
    <ligand>
        <name>Mg(2+)</name>
        <dbReference type="ChEBI" id="CHEBI:18420"/>
        <label>5</label>
    </ligand>
</feature>
<feature type="binding site" evidence="2">
    <location>
        <position position="207"/>
    </location>
    <ligand>
        <name>Mg(2+)</name>
        <dbReference type="ChEBI" id="CHEBI:18420"/>
        <label>3</label>
    </ligand>
</feature>
<feature type="binding site" evidence="2">
    <location>
        <position position="55"/>
    </location>
    <ligand>
        <name>substrate</name>
    </ligand>
</feature>
<dbReference type="SUPFAM" id="SSF56042">
    <property type="entry name" value="PurM C-terminal domain-like"/>
    <property type="match status" value="1"/>
</dbReference>
<comment type="similarity">
    <text evidence="2">Belongs to the thiamine-monophosphate kinase family.</text>
</comment>
<dbReference type="PANTHER" id="PTHR30270:SF0">
    <property type="entry name" value="THIAMINE-MONOPHOSPHATE KINASE"/>
    <property type="match status" value="1"/>
</dbReference>
<feature type="binding site" evidence="2">
    <location>
        <position position="258"/>
    </location>
    <ligand>
        <name>substrate</name>
    </ligand>
</feature>
<keyword evidence="2 5" id="KW-0808">Transferase</keyword>
<feature type="binding site" evidence="2">
    <location>
        <position position="48"/>
    </location>
    <ligand>
        <name>Mg(2+)</name>
        <dbReference type="ChEBI" id="CHEBI:18420"/>
        <label>2</label>
    </ligand>
</feature>
<dbReference type="RefSeq" id="WP_138238884.1">
    <property type="nucleotide sequence ID" value="NZ_VBRY01000004.1"/>
</dbReference>
<dbReference type="GO" id="GO:0009228">
    <property type="term" value="P:thiamine biosynthetic process"/>
    <property type="evidence" value="ECO:0007669"/>
    <property type="project" value="UniProtKB-KW"/>
</dbReference>
<dbReference type="GO" id="GO:0009229">
    <property type="term" value="P:thiamine diphosphate biosynthetic process"/>
    <property type="evidence" value="ECO:0007669"/>
    <property type="project" value="UniProtKB-UniRule"/>
</dbReference>
<comment type="caution">
    <text evidence="2">Lacks conserved residue(s) required for the propagation of feature annotation.</text>
</comment>
<comment type="function">
    <text evidence="2">Catalyzes the ATP-dependent phosphorylation of thiamine-monophosphate (TMP) to form thiamine-pyrophosphate (TPP), the active form of vitamin B1.</text>
</comment>
<dbReference type="Pfam" id="PF00586">
    <property type="entry name" value="AIRS"/>
    <property type="match status" value="1"/>
</dbReference>
<accession>A0A5R9GQX4</accession>
<feature type="binding site" evidence="2">
    <location>
        <position position="47"/>
    </location>
    <ligand>
        <name>Mg(2+)</name>
        <dbReference type="ChEBI" id="CHEBI:18420"/>
        <label>1</label>
    </ligand>
</feature>
<feature type="domain" description="PurM-like C-terminal" evidence="4">
    <location>
        <begin position="151"/>
        <end position="261"/>
    </location>
</feature>
<comment type="miscellaneous">
    <text evidence="2">Reaction mechanism of ThiL seems to utilize a direct, inline transfer of the gamma-phosphate of ATP to TMP rather than a phosphorylated enzyme intermediate.</text>
</comment>
<dbReference type="InterPro" id="IPR016188">
    <property type="entry name" value="PurM-like_N"/>
</dbReference>
<dbReference type="GO" id="GO:0009030">
    <property type="term" value="F:thiamine-phosphate kinase activity"/>
    <property type="evidence" value="ECO:0007669"/>
    <property type="project" value="UniProtKB-UniRule"/>
</dbReference>
<dbReference type="InterPro" id="IPR036921">
    <property type="entry name" value="PurM-like_N_sf"/>
</dbReference>
<evidence type="ECO:0000259" key="4">
    <source>
        <dbReference type="Pfam" id="PF02769"/>
    </source>
</evidence>
<comment type="catalytic activity">
    <reaction evidence="2">
        <text>thiamine phosphate + ATP = thiamine diphosphate + ADP</text>
        <dbReference type="Rhea" id="RHEA:15913"/>
        <dbReference type="ChEBI" id="CHEBI:30616"/>
        <dbReference type="ChEBI" id="CHEBI:37575"/>
        <dbReference type="ChEBI" id="CHEBI:58937"/>
        <dbReference type="ChEBI" id="CHEBI:456216"/>
        <dbReference type="EC" id="2.7.4.16"/>
    </reaction>
</comment>
<evidence type="ECO:0000256" key="2">
    <source>
        <dbReference type="HAMAP-Rule" id="MF_02128"/>
    </source>
</evidence>
<dbReference type="GO" id="GO:0005524">
    <property type="term" value="F:ATP binding"/>
    <property type="evidence" value="ECO:0007669"/>
    <property type="project" value="UniProtKB-UniRule"/>
</dbReference>
<dbReference type="InterPro" id="IPR036676">
    <property type="entry name" value="PurM-like_C_sf"/>
</dbReference>
<evidence type="ECO:0000313" key="5">
    <source>
        <dbReference type="EMBL" id="TLS67988.1"/>
    </source>
</evidence>
<dbReference type="SUPFAM" id="SSF55326">
    <property type="entry name" value="PurM N-terminal domain-like"/>
    <property type="match status" value="1"/>
</dbReference>
<feature type="binding site" evidence="2">
    <location>
        <position position="121"/>
    </location>
    <ligand>
        <name>Mg(2+)</name>
        <dbReference type="ChEBI" id="CHEBI:18420"/>
        <label>1</label>
    </ligand>
</feature>
<dbReference type="UniPathway" id="UPA00060">
    <property type="reaction ID" value="UER00142"/>
</dbReference>
<keyword evidence="2" id="KW-0479">Metal-binding</keyword>
<dbReference type="InterPro" id="IPR006283">
    <property type="entry name" value="ThiL-like"/>
</dbReference>
<feature type="binding site" evidence="2">
    <location>
        <position position="146"/>
    </location>
    <ligand>
        <name>ATP</name>
        <dbReference type="ChEBI" id="CHEBI:30616"/>
    </ligand>
</feature>
<keyword evidence="2" id="KW-0067">ATP-binding</keyword>
<keyword evidence="2" id="KW-0547">Nucleotide-binding</keyword>
<comment type="pathway">
    <text evidence="2">Cofactor biosynthesis; thiamine diphosphate biosynthesis; thiamine diphosphate from thiamine phosphate: step 1/1.</text>
</comment>
<keyword evidence="2 5" id="KW-0418">Kinase</keyword>
<protein>
    <recommendedName>
        <fullName evidence="2">Thiamine-monophosphate kinase</fullName>
        <shortName evidence="2">TMP kinase</shortName>
        <shortName evidence="2">Thiamine-phosphate kinase</shortName>
        <ecNumber evidence="2">2.7.4.16</ecNumber>
    </recommendedName>
</protein>
<dbReference type="HAMAP" id="MF_02128">
    <property type="entry name" value="TMP_kinase"/>
    <property type="match status" value="1"/>
</dbReference>
<keyword evidence="1 2" id="KW-0784">Thiamine biosynthesis</keyword>
<feature type="binding site" evidence="2">
    <location>
        <position position="31"/>
    </location>
    <ligand>
        <name>Mg(2+)</name>
        <dbReference type="ChEBI" id="CHEBI:18420"/>
        <label>3</label>
    </ligand>
</feature>
<feature type="binding site" evidence="2">
    <location>
        <position position="76"/>
    </location>
    <ligand>
        <name>Mg(2+)</name>
        <dbReference type="ChEBI" id="CHEBI:18420"/>
        <label>3</label>
    </ligand>
</feature>
<feature type="binding site" evidence="2">
    <location>
        <position position="209"/>
    </location>
    <ligand>
        <name>ATP</name>
        <dbReference type="ChEBI" id="CHEBI:30616"/>
    </ligand>
</feature>
<proteinExistence type="inferred from homology"/>
<organism evidence="5 6">
    <name type="scientific">Mariprofundus erugo</name>
    <dbReference type="NCBI Taxonomy" id="2528639"/>
    <lineage>
        <taxon>Bacteria</taxon>
        <taxon>Pseudomonadati</taxon>
        <taxon>Pseudomonadota</taxon>
        <taxon>Candidatius Mariprofundia</taxon>
        <taxon>Mariprofundales</taxon>
        <taxon>Mariprofundaceae</taxon>
        <taxon>Mariprofundus</taxon>
    </lineage>
</organism>
<evidence type="ECO:0000256" key="1">
    <source>
        <dbReference type="ARBA" id="ARBA00022977"/>
    </source>
</evidence>
<sequence length="307" mass="32127">MTRGEFDLISDCFAGKGGARHPFTRLGIGDDASVHRLAAGMELVVSTDSSLAGIHWPDDLPLSIAADRAVCSALSDLAAMGAEPVSCWLNVMATDAESVAQMGEGATAALARYGVELTGGDTTRSRSNALAVTVAGALPEGTAMRRDMANSGDLVWLCGRAGFHASGLHQWLTGEKDGCFVDDFKNITPLLADGIRLRQAGVRCCMDISDGLLQDASHIARASSLAMEIEMASLPGWTQLVDTLGEHVALQRVAYGGEDYALLCTAPEGVNLPFAVKIGRCFAGAGVTIRLNGQAVSVGKRGYDHFG</sequence>
<reference evidence="5 6" key="1">
    <citation type="journal article" date="2019" name="Appl. Environ. Microbiol.">
        <title>Environmental Evidence and Genomic Insight of Iron-oxidizing Bacteria Preference Towards More Corrosion Resistant Stainless Steel at Higher Salinities.</title>
        <authorList>
            <person name="Garrison C.E."/>
            <person name="Price K.A."/>
            <person name="Field E.K."/>
        </authorList>
    </citation>
    <scope>NUCLEOTIDE SEQUENCE [LARGE SCALE GENOMIC DNA]</scope>
    <source>
        <strain evidence="5 6">P3</strain>
    </source>
</reference>
<dbReference type="InterPro" id="IPR010918">
    <property type="entry name" value="PurM-like_C_dom"/>
</dbReference>
<feature type="binding site" evidence="2">
    <location>
        <position position="48"/>
    </location>
    <ligand>
        <name>Mg(2+)</name>
        <dbReference type="ChEBI" id="CHEBI:18420"/>
        <label>1</label>
    </ligand>
</feature>
<dbReference type="Gene3D" id="3.90.650.10">
    <property type="entry name" value="PurM-like C-terminal domain"/>
    <property type="match status" value="1"/>
</dbReference>
<dbReference type="AlphaFoldDB" id="A0A5R9GQX4"/>
<feature type="binding site" evidence="2">
    <location>
        <position position="46"/>
    </location>
    <ligand>
        <name>Mg(2+)</name>
        <dbReference type="ChEBI" id="CHEBI:18420"/>
        <label>4</label>
    </ligand>
</feature>
<dbReference type="EC" id="2.7.4.16" evidence="2"/>
<feature type="binding site" evidence="2">
    <location>
        <position position="303"/>
    </location>
    <ligand>
        <name>substrate</name>
    </ligand>
</feature>
<feature type="binding site" evidence="2">
    <location>
        <position position="76"/>
    </location>
    <ligand>
        <name>Mg(2+)</name>
        <dbReference type="ChEBI" id="CHEBI:18420"/>
        <label>4</label>
    </ligand>
</feature>
<dbReference type="GO" id="GO:0000287">
    <property type="term" value="F:magnesium ion binding"/>
    <property type="evidence" value="ECO:0007669"/>
    <property type="project" value="UniProtKB-UniRule"/>
</dbReference>
<dbReference type="CDD" id="cd02194">
    <property type="entry name" value="ThiL"/>
    <property type="match status" value="1"/>
</dbReference>